<dbReference type="Gene3D" id="3.20.20.20">
    <property type="entry name" value="Dihydropteroate synthase-like"/>
    <property type="match status" value="1"/>
</dbReference>
<dbReference type="GO" id="GO:0046654">
    <property type="term" value="P:tetrahydrofolate biosynthetic process"/>
    <property type="evidence" value="ECO:0007669"/>
    <property type="project" value="TreeGrafter"/>
</dbReference>
<dbReference type="EC" id="2.5.1.15" evidence="4"/>
<dbReference type="PANTHER" id="PTHR20941:SF1">
    <property type="entry name" value="FOLIC ACID SYNTHESIS PROTEIN FOL1"/>
    <property type="match status" value="1"/>
</dbReference>
<keyword evidence="6" id="KW-0479">Metal-binding</keyword>
<evidence type="ECO:0000256" key="6">
    <source>
        <dbReference type="ARBA" id="ARBA00022723"/>
    </source>
</evidence>
<dbReference type="InterPro" id="IPR011005">
    <property type="entry name" value="Dihydropteroate_synth-like_sf"/>
</dbReference>
<dbReference type="PANTHER" id="PTHR20941">
    <property type="entry name" value="FOLATE SYNTHESIS PROTEINS"/>
    <property type="match status" value="1"/>
</dbReference>
<evidence type="ECO:0000256" key="2">
    <source>
        <dbReference type="ARBA" id="ARBA00001946"/>
    </source>
</evidence>
<reference evidence="10" key="1">
    <citation type="journal article" date="2020" name="mSystems">
        <title>Genome- and Community-Level Interaction Insights into Carbon Utilization and Element Cycling Functions of Hydrothermarchaeota in Hydrothermal Sediment.</title>
        <authorList>
            <person name="Zhou Z."/>
            <person name="Liu Y."/>
            <person name="Xu W."/>
            <person name="Pan J."/>
            <person name="Luo Z.H."/>
            <person name="Li M."/>
        </authorList>
    </citation>
    <scope>NUCLEOTIDE SEQUENCE</scope>
    <source>
        <strain evidence="10">SpSt-997</strain>
    </source>
</reference>
<dbReference type="GO" id="GO:0046872">
    <property type="term" value="F:metal ion binding"/>
    <property type="evidence" value="ECO:0007669"/>
    <property type="project" value="UniProtKB-KW"/>
</dbReference>
<dbReference type="GO" id="GO:0005829">
    <property type="term" value="C:cytosol"/>
    <property type="evidence" value="ECO:0007669"/>
    <property type="project" value="TreeGrafter"/>
</dbReference>
<dbReference type="GO" id="GO:0046656">
    <property type="term" value="P:folic acid biosynthetic process"/>
    <property type="evidence" value="ECO:0007669"/>
    <property type="project" value="UniProtKB-KW"/>
</dbReference>
<evidence type="ECO:0000256" key="5">
    <source>
        <dbReference type="ARBA" id="ARBA00022679"/>
    </source>
</evidence>
<keyword evidence="5 10" id="KW-0808">Transferase</keyword>
<dbReference type="PROSITE" id="PS00793">
    <property type="entry name" value="DHPS_2"/>
    <property type="match status" value="1"/>
</dbReference>
<dbReference type="InterPro" id="IPR006390">
    <property type="entry name" value="DHP_synth_dom"/>
</dbReference>
<feature type="domain" description="Pterin-binding" evidence="9">
    <location>
        <begin position="1"/>
        <end position="251"/>
    </location>
</feature>
<dbReference type="EMBL" id="DTQM01000146">
    <property type="protein sequence ID" value="HGC43023.1"/>
    <property type="molecule type" value="Genomic_DNA"/>
</dbReference>
<gene>
    <name evidence="10" type="primary">folP</name>
    <name evidence="10" type="ORF">ENY07_07355</name>
</gene>
<evidence type="ECO:0000256" key="8">
    <source>
        <dbReference type="ARBA" id="ARBA00022909"/>
    </source>
</evidence>
<comment type="pathway">
    <text evidence="3">Cofactor biosynthesis; tetrahydrofolate biosynthesis; 7,8-dihydrofolate from 2-amino-4-hydroxy-6-hydroxymethyl-7,8-dihydropteridine diphosphate and 4-aminobenzoate: step 1/2.</text>
</comment>
<dbReference type="AlphaFoldDB" id="A0A8J4HB47"/>
<dbReference type="SUPFAM" id="SSF51717">
    <property type="entry name" value="Dihydropteroate synthetase-like"/>
    <property type="match status" value="1"/>
</dbReference>
<name>A0A8J4HB47_9PROT</name>
<accession>A0A8J4HB47</accession>
<dbReference type="CDD" id="cd00739">
    <property type="entry name" value="DHPS"/>
    <property type="match status" value="1"/>
</dbReference>
<comment type="caution">
    <text evidence="10">The sequence shown here is derived from an EMBL/GenBank/DDBJ whole genome shotgun (WGS) entry which is preliminary data.</text>
</comment>
<comment type="cofactor">
    <cofactor evidence="2">
        <name>Mg(2+)</name>
        <dbReference type="ChEBI" id="CHEBI:18420"/>
    </cofactor>
</comment>
<dbReference type="InterPro" id="IPR045031">
    <property type="entry name" value="DHP_synth-like"/>
</dbReference>
<keyword evidence="8" id="KW-0289">Folate biosynthesis</keyword>
<organism evidence="10">
    <name type="scientific">Acidicaldus sp</name>
    <dbReference type="NCBI Taxonomy" id="1872105"/>
    <lineage>
        <taxon>Bacteria</taxon>
        <taxon>Pseudomonadati</taxon>
        <taxon>Pseudomonadota</taxon>
        <taxon>Alphaproteobacteria</taxon>
        <taxon>Acetobacterales</taxon>
        <taxon>Acetobacteraceae</taxon>
        <taxon>Acidicaldus</taxon>
    </lineage>
</organism>
<dbReference type="InterPro" id="IPR000489">
    <property type="entry name" value="Pterin-binding_dom"/>
</dbReference>
<evidence type="ECO:0000259" key="9">
    <source>
        <dbReference type="PROSITE" id="PS50972"/>
    </source>
</evidence>
<dbReference type="NCBIfam" id="TIGR01496">
    <property type="entry name" value="DHPS"/>
    <property type="match status" value="1"/>
</dbReference>
<evidence type="ECO:0000256" key="4">
    <source>
        <dbReference type="ARBA" id="ARBA00012458"/>
    </source>
</evidence>
<keyword evidence="7" id="KW-0460">Magnesium</keyword>
<proteinExistence type="predicted"/>
<dbReference type="Pfam" id="PF00809">
    <property type="entry name" value="Pterin_bind"/>
    <property type="match status" value="1"/>
</dbReference>
<evidence type="ECO:0000313" key="10">
    <source>
        <dbReference type="EMBL" id="HGC43023.1"/>
    </source>
</evidence>
<dbReference type="PROSITE" id="PS50972">
    <property type="entry name" value="PTERIN_BINDING"/>
    <property type="match status" value="1"/>
</dbReference>
<dbReference type="GO" id="GO:0004156">
    <property type="term" value="F:dihydropteroate synthase activity"/>
    <property type="evidence" value="ECO:0007669"/>
    <property type="project" value="UniProtKB-EC"/>
</dbReference>
<evidence type="ECO:0000256" key="7">
    <source>
        <dbReference type="ARBA" id="ARBA00022842"/>
    </source>
</evidence>
<evidence type="ECO:0000256" key="1">
    <source>
        <dbReference type="ARBA" id="ARBA00000012"/>
    </source>
</evidence>
<sequence>MGILNVTPDSFSDGGRYSGHEDAIAAGLAMAEAGAAIIDIGGESTRPGSAEVPAAEERARILPVVRGLARQGVLVSVDTRHAATMAAALDAGAAIINDVSGLTFDPAARALVAARGCPVVIMHMRGTPATMKSSATYGDVAVEVVAELAARLEEAIAAGVARERIALDPGFGFAKEGTQNLDLLRRLALFANLGCPLLIGVSRKRLVGLAAGEMAAPRRAPGSIAAGLYALGHGAFILRVHDVAETVQAVRVWRSLSQGAAEA</sequence>
<protein>
    <recommendedName>
        <fullName evidence="4">dihydropteroate synthase</fullName>
        <ecNumber evidence="4">2.5.1.15</ecNumber>
    </recommendedName>
</protein>
<evidence type="ECO:0000256" key="3">
    <source>
        <dbReference type="ARBA" id="ARBA00004763"/>
    </source>
</evidence>
<comment type="catalytic activity">
    <reaction evidence="1">
        <text>(7,8-dihydropterin-6-yl)methyl diphosphate + 4-aminobenzoate = 7,8-dihydropteroate + diphosphate</text>
        <dbReference type="Rhea" id="RHEA:19949"/>
        <dbReference type="ChEBI" id="CHEBI:17836"/>
        <dbReference type="ChEBI" id="CHEBI:17839"/>
        <dbReference type="ChEBI" id="CHEBI:33019"/>
        <dbReference type="ChEBI" id="CHEBI:72950"/>
        <dbReference type="EC" id="2.5.1.15"/>
    </reaction>
</comment>